<dbReference type="KEGG" id="kpf:IX53_04495"/>
<dbReference type="InterPro" id="IPR013784">
    <property type="entry name" value="Carb-bd-like_fold"/>
</dbReference>
<dbReference type="Gene3D" id="2.60.40.10">
    <property type="entry name" value="Immunoglobulins"/>
    <property type="match status" value="1"/>
</dbReference>
<dbReference type="GO" id="GO:2001070">
    <property type="term" value="F:starch binding"/>
    <property type="evidence" value="ECO:0007669"/>
    <property type="project" value="InterPro"/>
</dbReference>
<keyword evidence="3" id="KW-1185">Reference proteome</keyword>
<dbReference type="PANTHER" id="PTHR48098">
    <property type="entry name" value="ENTEROCHELIN ESTERASE-RELATED"/>
    <property type="match status" value="1"/>
</dbReference>
<dbReference type="PROSITE" id="PS51166">
    <property type="entry name" value="CBM20"/>
    <property type="match status" value="1"/>
</dbReference>
<dbReference type="SUPFAM" id="SSF53474">
    <property type="entry name" value="alpha/beta-Hydrolases"/>
    <property type="match status" value="1"/>
</dbReference>
<dbReference type="SUPFAM" id="SSF49452">
    <property type="entry name" value="Starch-binding domain-like"/>
    <property type="match status" value="1"/>
</dbReference>
<dbReference type="InterPro" id="IPR013783">
    <property type="entry name" value="Ig-like_fold"/>
</dbReference>
<dbReference type="InterPro" id="IPR050583">
    <property type="entry name" value="Mycobacterial_A85_antigen"/>
</dbReference>
<dbReference type="Proteomes" id="UP000035159">
    <property type="component" value="Chromosome"/>
</dbReference>
<evidence type="ECO:0000313" key="3">
    <source>
        <dbReference type="Proteomes" id="UP000035159"/>
    </source>
</evidence>
<dbReference type="Pfam" id="PF00756">
    <property type="entry name" value="Esterase"/>
    <property type="match status" value="1"/>
</dbReference>
<protein>
    <recommendedName>
        <fullName evidence="1">CBM20 domain-containing protein</fullName>
    </recommendedName>
</protein>
<dbReference type="PANTHER" id="PTHR48098:SF6">
    <property type="entry name" value="FERRI-BACILLIBACTIN ESTERASE BESA"/>
    <property type="match status" value="1"/>
</dbReference>
<dbReference type="AlphaFoldDB" id="A0A0G2ZDZ1"/>
<dbReference type="InterPro" id="IPR002044">
    <property type="entry name" value="CBM20"/>
</dbReference>
<organism evidence="2 3">
    <name type="scientific">Kosmotoga pacifica</name>
    <dbReference type="NCBI Taxonomy" id="1330330"/>
    <lineage>
        <taxon>Bacteria</taxon>
        <taxon>Thermotogati</taxon>
        <taxon>Thermotogota</taxon>
        <taxon>Thermotogae</taxon>
        <taxon>Kosmotogales</taxon>
        <taxon>Kosmotogaceae</taxon>
        <taxon>Kosmotoga</taxon>
    </lineage>
</organism>
<reference evidence="2 3" key="1">
    <citation type="submission" date="2015-04" db="EMBL/GenBank/DDBJ databases">
        <title>Complete Genome Sequence of Kosmotoga pacifica SLHLJ1.</title>
        <authorList>
            <person name="Jiang L.J."/>
            <person name="Shao Z.Z."/>
            <person name="Jebbar M."/>
        </authorList>
    </citation>
    <scope>NUCLEOTIDE SEQUENCE [LARGE SCALE GENOMIC DNA]</scope>
    <source>
        <strain evidence="2 3">SLHLJ1</strain>
    </source>
</reference>
<dbReference type="PATRIC" id="fig|1330330.3.peg.903"/>
<dbReference type="OrthoDB" id="9794761at2"/>
<evidence type="ECO:0000259" key="1">
    <source>
        <dbReference type="PROSITE" id="PS51166"/>
    </source>
</evidence>
<dbReference type="STRING" id="1330330.IX53_04495"/>
<dbReference type="Gene3D" id="3.40.50.1820">
    <property type="entry name" value="alpha/beta hydrolase"/>
    <property type="match status" value="1"/>
</dbReference>
<name>A0A0G2ZDZ1_9BACT</name>
<dbReference type="InterPro" id="IPR029058">
    <property type="entry name" value="AB_hydrolase_fold"/>
</dbReference>
<evidence type="ECO:0000313" key="2">
    <source>
        <dbReference type="EMBL" id="AKI98261.1"/>
    </source>
</evidence>
<gene>
    <name evidence="2" type="ORF">IX53_04495</name>
</gene>
<feature type="domain" description="CBM20" evidence="1">
    <location>
        <begin position="14"/>
        <end position="119"/>
    </location>
</feature>
<dbReference type="InterPro" id="IPR000801">
    <property type="entry name" value="Esterase-like"/>
</dbReference>
<dbReference type="SMART" id="SM01065">
    <property type="entry name" value="CBM_2"/>
    <property type="match status" value="1"/>
</dbReference>
<sequence>MPLPGEETEEAVEPAVQGEVEVTFRVTVPNYTPDDAEIYIGGSFNNWNPGDPKTKMTKIAEKTYEITLKFDAGTLVEFKFTRGNWETVEKGEKGEEISNRAIKVKDPGVYEFDVKHWRDFVERGDIEVGIPHTLTGHFEKFQLYSPELNNERTIIVYLPPSYKKDKEKRYPVLYMHDGQNIFDTATSFVGEWEVDETCERLITLGELRELIIVGIYNTGEQRLSEYSPWPFSGDGYSSEGKGDLYVDFIINTLKPYIDTHFRTLTDNDNTAIAGSSMGGLISLYAGFRNPEVFGMVGAMSSSFWITGGKIFEFVENAGVDNLKLYIDIGTAEVEQALKDTRNMIDLLKKLGYTDKNLLYVEDEGGLHNERFWAKRFPTMVKFFFGK</sequence>
<dbReference type="EMBL" id="CP011232">
    <property type="protein sequence ID" value="AKI98261.1"/>
    <property type="molecule type" value="Genomic_DNA"/>
</dbReference>
<proteinExistence type="predicted"/>
<accession>A0A0G2ZDZ1</accession>